<dbReference type="PANTHER" id="PTHR15069:SF1">
    <property type="entry name" value="PROTEASOME ASSEMBLY CHAPERONE 1"/>
    <property type="match status" value="1"/>
</dbReference>
<sequence length="295" mass="32742">MDFFLKRIPAFSRALGEWESDEDSETEKCLNEELACVGSEDKPVVLSHVFHNLTVKNVLIGIGPLQTAFVTCAYQLSNENMIAVISYRVPGFGSTQKTIPTQVRLHYHPTASGGTVCVLIPASKQIPHANQKKLVQLIMDSILNSSSGSRGDILATILCTEPICQFQSRTPPDSPSFVRILTTQNLEKPKDDLQCAHLEQPNIISGLAAEFLTWNKLHSVPASLYVLFYTTLDNPNYAWHSAKEIFRIVSKIKALSTVLASPCSNWDNLNDTALKDSCIMYICGDKPSKMDQMYT</sequence>
<dbReference type="GO" id="GO:0080129">
    <property type="term" value="P:proteasome core complex assembly"/>
    <property type="evidence" value="ECO:0007669"/>
    <property type="project" value="TreeGrafter"/>
</dbReference>
<dbReference type="PANTHER" id="PTHR15069">
    <property type="entry name" value="PROTEASOME ASSEMBLY CHAPERONE 1"/>
    <property type="match status" value="1"/>
</dbReference>
<dbReference type="GO" id="GO:0005783">
    <property type="term" value="C:endoplasmic reticulum"/>
    <property type="evidence" value="ECO:0007669"/>
    <property type="project" value="InterPro"/>
</dbReference>
<dbReference type="Proteomes" id="UP000272942">
    <property type="component" value="Unassembled WGS sequence"/>
</dbReference>
<dbReference type="OrthoDB" id="17536at2759"/>
<accession>A0A183BH14</accession>
<evidence type="ECO:0000256" key="3">
    <source>
        <dbReference type="ARBA" id="ARBA00023186"/>
    </source>
</evidence>
<organism evidence="6">
    <name type="scientific">Echinostoma caproni</name>
    <dbReference type="NCBI Taxonomy" id="27848"/>
    <lineage>
        <taxon>Eukaryota</taxon>
        <taxon>Metazoa</taxon>
        <taxon>Spiralia</taxon>
        <taxon>Lophotrochozoa</taxon>
        <taxon>Platyhelminthes</taxon>
        <taxon>Trematoda</taxon>
        <taxon>Digenea</taxon>
        <taxon>Plagiorchiida</taxon>
        <taxon>Echinostomata</taxon>
        <taxon>Echinostomatoidea</taxon>
        <taxon>Echinostomatidae</taxon>
        <taxon>Echinostoma</taxon>
    </lineage>
</organism>
<evidence type="ECO:0000313" key="6">
    <source>
        <dbReference type="WBParaSite" id="ECPE_0001854901-mRNA-1"/>
    </source>
</evidence>
<keyword evidence="3" id="KW-0143">Chaperone</keyword>
<evidence type="ECO:0000313" key="4">
    <source>
        <dbReference type="EMBL" id="VDP96476.1"/>
    </source>
</evidence>
<dbReference type="InterPro" id="IPR016565">
    <property type="entry name" value="Proteasome_assmbl_chp_1"/>
</dbReference>
<dbReference type="EMBL" id="UZAN01079668">
    <property type="protein sequence ID" value="VDP96476.1"/>
    <property type="molecule type" value="Genomic_DNA"/>
</dbReference>
<dbReference type="WBParaSite" id="ECPE_0001854901-mRNA-1">
    <property type="protein sequence ID" value="ECPE_0001854901-mRNA-1"/>
    <property type="gene ID" value="ECPE_0001854901"/>
</dbReference>
<dbReference type="AlphaFoldDB" id="A0A183BH14"/>
<dbReference type="GO" id="GO:0070628">
    <property type="term" value="F:proteasome binding"/>
    <property type="evidence" value="ECO:0007669"/>
    <property type="project" value="TreeGrafter"/>
</dbReference>
<evidence type="ECO:0000256" key="1">
    <source>
        <dbReference type="ARBA" id="ARBA00005261"/>
    </source>
</evidence>
<dbReference type="Pfam" id="PF16094">
    <property type="entry name" value="PAC1"/>
    <property type="match status" value="1"/>
</dbReference>
<evidence type="ECO:0000313" key="5">
    <source>
        <dbReference type="Proteomes" id="UP000272942"/>
    </source>
</evidence>
<reference evidence="6" key="1">
    <citation type="submission" date="2016-06" db="UniProtKB">
        <authorList>
            <consortium name="WormBaseParasite"/>
        </authorList>
    </citation>
    <scope>IDENTIFICATION</scope>
</reference>
<gene>
    <name evidence="4" type="ORF">ECPE_LOCUS18499</name>
</gene>
<keyword evidence="5" id="KW-1185">Reference proteome</keyword>
<name>A0A183BH14_9TREM</name>
<comment type="similarity">
    <text evidence="1">Belongs to the PSMG1 family.</text>
</comment>
<reference evidence="4 5" key="2">
    <citation type="submission" date="2018-11" db="EMBL/GenBank/DDBJ databases">
        <authorList>
            <consortium name="Pathogen Informatics"/>
        </authorList>
    </citation>
    <scope>NUCLEOTIDE SEQUENCE [LARGE SCALE GENOMIC DNA]</scope>
    <source>
        <strain evidence="4 5">Egypt</strain>
    </source>
</reference>
<evidence type="ECO:0000256" key="2">
    <source>
        <dbReference type="ARBA" id="ARBA00019180"/>
    </source>
</evidence>
<protein>
    <recommendedName>
        <fullName evidence="2">Proteasome assembly chaperone 1</fullName>
    </recommendedName>
</protein>
<proteinExistence type="inferred from homology"/>